<reference evidence="3" key="1">
    <citation type="submission" date="2016-10" db="EMBL/GenBank/DDBJ databases">
        <authorList>
            <person name="Varghese N."/>
            <person name="Submissions S."/>
        </authorList>
    </citation>
    <scope>NUCLEOTIDE SEQUENCE [LARGE SCALE GENOMIC DNA]</scope>
    <source>
        <strain evidence="3">DSM 45317</strain>
    </source>
</reference>
<name>A0A1I3YGC5_9ACTN</name>
<protein>
    <submittedName>
        <fullName evidence="2">Uncharacterized protein</fullName>
    </submittedName>
</protein>
<feature type="transmembrane region" description="Helical" evidence="1">
    <location>
        <begin position="158"/>
        <end position="177"/>
    </location>
</feature>
<gene>
    <name evidence="2" type="ORF">SAMN04488085_1014</name>
</gene>
<accession>A0A1I3YGC5</accession>
<evidence type="ECO:0000313" key="2">
    <source>
        <dbReference type="EMBL" id="SFK30409.1"/>
    </source>
</evidence>
<sequence length="206" mass="20114">MTVAGQEGSPQGVRVLRPVAVRQVSAGLAVAAALAGTLALGLSLSTVRSAEEGATESIVRVAGGEVLTGYDGSDPWAWPSLVWTGPVTSAVLLLTAAALAALLGARADLPGRWATAAQLLALAGGGLLAGVTGVQVAVGSADFALGVAQEEFATWWGPVPGAAGAGALLAVAAALTARRGRAAVLATVGMRPAPAGVPADVPWGAR</sequence>
<keyword evidence="1" id="KW-0472">Membrane</keyword>
<feature type="transmembrane region" description="Helical" evidence="1">
    <location>
        <begin position="81"/>
        <end position="105"/>
    </location>
</feature>
<organism evidence="2 3">
    <name type="scientific">Geodermatophilus ruber</name>
    <dbReference type="NCBI Taxonomy" id="504800"/>
    <lineage>
        <taxon>Bacteria</taxon>
        <taxon>Bacillati</taxon>
        <taxon>Actinomycetota</taxon>
        <taxon>Actinomycetes</taxon>
        <taxon>Geodermatophilales</taxon>
        <taxon>Geodermatophilaceae</taxon>
        <taxon>Geodermatophilus</taxon>
    </lineage>
</organism>
<keyword evidence="1" id="KW-1133">Transmembrane helix</keyword>
<dbReference type="InParanoid" id="A0A1I3YGC5"/>
<dbReference type="STRING" id="504800.SAMN04488085_1014"/>
<evidence type="ECO:0000256" key="1">
    <source>
        <dbReference type="SAM" id="Phobius"/>
    </source>
</evidence>
<feature type="transmembrane region" description="Helical" evidence="1">
    <location>
        <begin position="24"/>
        <end position="44"/>
    </location>
</feature>
<feature type="transmembrane region" description="Helical" evidence="1">
    <location>
        <begin position="117"/>
        <end position="138"/>
    </location>
</feature>
<keyword evidence="3" id="KW-1185">Reference proteome</keyword>
<evidence type="ECO:0000313" key="3">
    <source>
        <dbReference type="Proteomes" id="UP000199152"/>
    </source>
</evidence>
<dbReference type="AlphaFoldDB" id="A0A1I3YGC5"/>
<proteinExistence type="predicted"/>
<dbReference type="EMBL" id="FOSW01000001">
    <property type="protein sequence ID" value="SFK30409.1"/>
    <property type="molecule type" value="Genomic_DNA"/>
</dbReference>
<dbReference type="Proteomes" id="UP000199152">
    <property type="component" value="Unassembled WGS sequence"/>
</dbReference>
<keyword evidence="1" id="KW-0812">Transmembrane</keyword>
<dbReference type="RefSeq" id="WP_091319427.1">
    <property type="nucleotide sequence ID" value="NZ_FOSW01000001.1"/>
</dbReference>